<dbReference type="RefSeq" id="WP_226538520.1">
    <property type="nucleotide sequence ID" value="NZ_CP129013.1"/>
</dbReference>
<evidence type="ECO:0000313" key="1">
    <source>
        <dbReference type="EMBL" id="WLR43709.1"/>
    </source>
</evidence>
<dbReference type="Proteomes" id="UP001197974">
    <property type="component" value="Chromosome"/>
</dbReference>
<dbReference type="InterPro" id="IPR036866">
    <property type="entry name" value="RibonucZ/Hydroxyglut_hydro"/>
</dbReference>
<dbReference type="EMBL" id="CP129013">
    <property type="protein sequence ID" value="WLR43709.1"/>
    <property type="molecule type" value="Genomic_DNA"/>
</dbReference>
<sequence>MKKALIILCLCVLCAFESEEQAVEKVDLNLEENEIGITFLHLSKGEATLIQDWTGSNFLVNTGGEGTEKELFELLKMFGVESLQAVIVTKDTNGYVNNLASLYSTFKGSQWISGQRNVENGNLDHYISLKEWDTWKVNESVKWQNELQFYILHDNVSTTEHLGLDFVLTYGEHSLLYMSSANKQVEIGFLNKSFLQEIDFIKVPEFGDAAGTSRKFIDYIDPNIAIIFQGEDKNPSQDVIERLYSTWIDIYTTKQFGNVSIKMNKETYEVIPIFTKEQ</sequence>
<dbReference type="InterPro" id="IPR052159">
    <property type="entry name" value="Competence_DNA_uptake"/>
</dbReference>
<evidence type="ECO:0000313" key="2">
    <source>
        <dbReference type="Proteomes" id="UP001197974"/>
    </source>
</evidence>
<dbReference type="SUPFAM" id="SSF56281">
    <property type="entry name" value="Metallo-hydrolase/oxidoreductase"/>
    <property type="match status" value="1"/>
</dbReference>
<protein>
    <recommendedName>
        <fullName evidence="3">Hydrolase</fullName>
    </recommendedName>
</protein>
<reference evidence="1 2" key="1">
    <citation type="submission" date="2023-06" db="EMBL/GenBank/DDBJ databases">
        <title>Five Gram-positive bacteria isolated from mangrove sediments in Shenzhen, Guangdong, China.</title>
        <authorList>
            <person name="Yu S."/>
            <person name="Zheng W."/>
            <person name="Huang Y."/>
        </authorList>
    </citation>
    <scope>NUCLEOTIDE SEQUENCE [LARGE SCALE GENOMIC DNA]</scope>
    <source>
        <strain evidence="1 2">SaN35-3</strain>
    </source>
</reference>
<evidence type="ECO:0008006" key="3">
    <source>
        <dbReference type="Google" id="ProtNLM"/>
    </source>
</evidence>
<dbReference type="Gene3D" id="3.60.15.10">
    <property type="entry name" value="Ribonuclease Z/Hydroxyacylglutathione hydrolase-like"/>
    <property type="match status" value="1"/>
</dbReference>
<gene>
    <name evidence="1" type="ORF">LC087_06115</name>
</gene>
<keyword evidence="2" id="KW-1185">Reference proteome</keyword>
<accession>A0ABY9JY53</accession>
<dbReference type="PANTHER" id="PTHR30619">
    <property type="entry name" value="DNA INTERNALIZATION/COMPETENCE PROTEIN COMEC/REC2"/>
    <property type="match status" value="1"/>
</dbReference>
<proteinExistence type="predicted"/>
<name>A0ABY9JY53_9BACI</name>
<organism evidence="1 2">
    <name type="scientific">Bacillus carboniphilus</name>
    <dbReference type="NCBI Taxonomy" id="86663"/>
    <lineage>
        <taxon>Bacteria</taxon>
        <taxon>Bacillati</taxon>
        <taxon>Bacillota</taxon>
        <taxon>Bacilli</taxon>
        <taxon>Bacillales</taxon>
        <taxon>Bacillaceae</taxon>
        <taxon>Bacillus</taxon>
    </lineage>
</organism>
<dbReference type="PANTHER" id="PTHR30619:SF1">
    <property type="entry name" value="RECOMBINATION PROTEIN 2"/>
    <property type="match status" value="1"/>
</dbReference>